<dbReference type="EMBL" id="JBHFNT010000215">
    <property type="protein sequence ID" value="MFB2837502.1"/>
    <property type="molecule type" value="Genomic_DNA"/>
</dbReference>
<evidence type="ECO:0000256" key="1">
    <source>
        <dbReference type="SAM" id="Phobius"/>
    </source>
</evidence>
<gene>
    <name evidence="2" type="ORF">ACE1CA_23485</name>
</gene>
<comment type="caution">
    <text evidence="2">The sequence shown here is derived from an EMBL/GenBank/DDBJ whole genome shotgun (WGS) entry which is preliminary data.</text>
</comment>
<reference evidence="2 3" key="1">
    <citation type="submission" date="2024-09" db="EMBL/GenBank/DDBJ databases">
        <title>Floridaenema gen nov. (Aerosakkonemataceae, Aerosakkonematales ord. nov., Cyanobacteria) from benthic tropical and subtropical fresh waters, with the description of four new species.</title>
        <authorList>
            <person name="Moretto J.A."/>
            <person name="Berthold D.E."/>
            <person name="Lefler F.W."/>
            <person name="Huang I.-S."/>
            <person name="Laughinghouse H. IV."/>
        </authorList>
    </citation>
    <scope>NUCLEOTIDE SEQUENCE [LARGE SCALE GENOMIC DNA]</scope>
    <source>
        <strain evidence="2 3">BLCC-F167</strain>
    </source>
</reference>
<dbReference type="RefSeq" id="WP_413279848.1">
    <property type="nucleotide sequence ID" value="NZ_JBHFNT010000215.1"/>
</dbReference>
<keyword evidence="1" id="KW-1133">Transmembrane helix</keyword>
<accession>A0ABV4WQY2</accession>
<dbReference type="Pfam" id="PF11026">
    <property type="entry name" value="DUF2721"/>
    <property type="match status" value="1"/>
</dbReference>
<keyword evidence="3" id="KW-1185">Reference proteome</keyword>
<evidence type="ECO:0000313" key="2">
    <source>
        <dbReference type="EMBL" id="MFB2837502.1"/>
    </source>
</evidence>
<dbReference type="InterPro" id="IPR021279">
    <property type="entry name" value="DUF2721"/>
</dbReference>
<keyword evidence="1" id="KW-0472">Membrane</keyword>
<feature type="transmembrane region" description="Helical" evidence="1">
    <location>
        <begin position="92"/>
        <end position="113"/>
    </location>
</feature>
<dbReference type="Proteomes" id="UP001576780">
    <property type="component" value="Unassembled WGS sequence"/>
</dbReference>
<proteinExistence type="predicted"/>
<organism evidence="2 3">
    <name type="scientific">Floridaenema evergladense BLCC-F167</name>
    <dbReference type="NCBI Taxonomy" id="3153639"/>
    <lineage>
        <taxon>Bacteria</taxon>
        <taxon>Bacillati</taxon>
        <taxon>Cyanobacteriota</taxon>
        <taxon>Cyanophyceae</taxon>
        <taxon>Oscillatoriophycideae</taxon>
        <taxon>Aerosakkonematales</taxon>
        <taxon>Aerosakkonemataceae</taxon>
        <taxon>Floridanema</taxon>
        <taxon>Floridanema evergladense</taxon>
    </lineage>
</organism>
<feature type="transmembrane region" description="Helical" evidence="1">
    <location>
        <begin position="125"/>
        <end position="148"/>
    </location>
</feature>
<name>A0ABV4WQY2_9CYAN</name>
<evidence type="ECO:0000313" key="3">
    <source>
        <dbReference type="Proteomes" id="UP001576780"/>
    </source>
</evidence>
<sequence>MAVSGITSTQVIQTILAPAVMISSSALFFLGLSSRYVALLTRIRLLNDEKRHHNRQLMEQGKLAEFDRNRLSHINTQLNALLRATWYVRNAILCHILAVFCFVLTSFAIAINFPISHRLIQGIPIYLFLSGMFLVLCGVTCMGLDILISSKVILVEVKDEG</sequence>
<keyword evidence="1" id="KW-0812">Transmembrane</keyword>
<protein>
    <submittedName>
        <fullName evidence="2">DUF2721 domain-containing protein</fullName>
    </submittedName>
</protein>
<feature type="transmembrane region" description="Helical" evidence="1">
    <location>
        <begin position="12"/>
        <end position="32"/>
    </location>
</feature>